<dbReference type="EC" id="1.1.99.2" evidence="7"/>
<dbReference type="SUPFAM" id="SSF51905">
    <property type="entry name" value="FAD/NAD(P)-binding domain"/>
    <property type="match status" value="1"/>
</dbReference>
<keyword evidence="4" id="KW-0560">Oxidoreductase</keyword>
<dbReference type="InterPro" id="IPR006076">
    <property type="entry name" value="FAD-dep_OxRdtase"/>
</dbReference>
<comment type="catalytic activity">
    <reaction evidence="5">
        <text>(S)-2-hydroxyglutarate + A = 2-oxoglutarate + AH2</text>
        <dbReference type="Rhea" id="RHEA:21252"/>
        <dbReference type="ChEBI" id="CHEBI:13193"/>
        <dbReference type="ChEBI" id="CHEBI:16782"/>
        <dbReference type="ChEBI" id="CHEBI:16810"/>
        <dbReference type="ChEBI" id="CHEBI:17499"/>
        <dbReference type="EC" id="1.1.99.2"/>
    </reaction>
</comment>
<evidence type="ECO:0000256" key="2">
    <source>
        <dbReference type="ARBA" id="ARBA00022630"/>
    </source>
</evidence>
<protein>
    <recommendedName>
        <fullName evidence="8">L-2-hydroxyglutarate dehydrogenase, mitochondrial</fullName>
        <ecNumber evidence="7">1.1.99.2</ecNumber>
    </recommendedName>
</protein>
<dbReference type="AlphaFoldDB" id="M3JRZ7"/>
<evidence type="ECO:0000256" key="1">
    <source>
        <dbReference type="ARBA" id="ARBA00001974"/>
    </source>
</evidence>
<dbReference type="OMA" id="GVHFTRM"/>
<feature type="domain" description="FAD dependent oxidoreductase" evidence="9">
    <location>
        <begin position="23"/>
        <end position="399"/>
    </location>
</feature>
<gene>
    <name evidence="10" type="ORF">G210_4263</name>
</gene>
<sequence>MFKFVLKRNFHNSLRLNSDFSHVVIGGGIIGASIAAELQEHDGNSVLLIDKHESLGMETTSRNSEVIHAGLYYPPDSLKSKLCILGKDKIYHAWETNKFQVPLKKCGKWIVAQDDTEAEYLEKVKAIADQVNVPVNYLSTSQANSKFPLIRANTAVLESPTTGIISAHDFVLFYQSRFENSDGTLGLNTKLINLEYNQGNSNYTLTVQGEEGGGEEEPMEITSDNVVNAAGVYAQEVSNLLLPEERHYKSYFAKGNYFSYSPEKPLGKITDVLIYPCPNPNASSLGTHLTFDLGGQLRFGPDLEWLDIEKADDIDYTPNPANLTKAYEAIKTYFPDITLNSLNPAYSGVRPKIYSREENMKKFADFIIKEEEGFPGFVNLLGMESPGLTASWAVGEYVKNMYHK</sequence>
<evidence type="ECO:0000256" key="4">
    <source>
        <dbReference type="ARBA" id="ARBA00023002"/>
    </source>
</evidence>
<evidence type="ECO:0000259" key="9">
    <source>
        <dbReference type="Pfam" id="PF01266"/>
    </source>
</evidence>
<proteinExistence type="inferred from homology"/>
<evidence type="ECO:0000256" key="8">
    <source>
        <dbReference type="ARBA" id="ARBA00041137"/>
    </source>
</evidence>
<keyword evidence="2" id="KW-0285">Flavoprotein</keyword>
<dbReference type="OrthoDB" id="498204at2759"/>
<comment type="similarity">
    <text evidence="6">Belongs to the L2HGDH family.</text>
</comment>
<keyword evidence="11" id="KW-1185">Reference proteome</keyword>
<evidence type="ECO:0000313" key="11">
    <source>
        <dbReference type="Proteomes" id="UP000011777"/>
    </source>
</evidence>
<dbReference type="Gene3D" id="3.30.9.10">
    <property type="entry name" value="D-Amino Acid Oxidase, subunit A, domain 2"/>
    <property type="match status" value="1"/>
</dbReference>
<dbReference type="InterPro" id="IPR036188">
    <property type="entry name" value="FAD/NAD-bd_sf"/>
</dbReference>
<dbReference type="Proteomes" id="UP000011777">
    <property type="component" value="Unassembled WGS sequence"/>
</dbReference>
<name>M3JRZ7_CANMX</name>
<accession>M3JRZ7</accession>
<dbReference type="PANTHER" id="PTHR43104">
    <property type="entry name" value="L-2-HYDROXYGLUTARATE DEHYDROGENASE, MITOCHONDRIAL"/>
    <property type="match status" value="1"/>
</dbReference>
<dbReference type="PANTHER" id="PTHR43104:SF4">
    <property type="entry name" value="L-2-HYDROXYGLUTARATE DEHYDROGENASE, MITOCHONDRIAL"/>
    <property type="match status" value="1"/>
</dbReference>
<evidence type="ECO:0000256" key="5">
    <source>
        <dbReference type="ARBA" id="ARBA00036066"/>
    </source>
</evidence>
<dbReference type="STRING" id="1245528.M3JRZ7"/>
<dbReference type="Gene3D" id="3.50.50.60">
    <property type="entry name" value="FAD/NAD(P)-binding domain"/>
    <property type="match status" value="1"/>
</dbReference>
<keyword evidence="3" id="KW-0274">FAD</keyword>
<dbReference type="Pfam" id="PF01266">
    <property type="entry name" value="DAO"/>
    <property type="match status" value="1"/>
</dbReference>
<evidence type="ECO:0000256" key="6">
    <source>
        <dbReference type="ARBA" id="ARBA00037941"/>
    </source>
</evidence>
<dbReference type="HOGENOM" id="CLU_024775_1_0_1"/>
<dbReference type="eggNOG" id="KOG2665">
    <property type="taxonomic scope" value="Eukaryota"/>
</dbReference>
<comment type="cofactor">
    <cofactor evidence="1">
        <name>FAD</name>
        <dbReference type="ChEBI" id="CHEBI:57692"/>
    </cofactor>
</comment>
<dbReference type="EMBL" id="AOGT01002435">
    <property type="protein sequence ID" value="EMG45555.1"/>
    <property type="molecule type" value="Genomic_DNA"/>
</dbReference>
<evidence type="ECO:0000313" key="10">
    <source>
        <dbReference type="EMBL" id="EMG45555.1"/>
    </source>
</evidence>
<evidence type="ECO:0000256" key="7">
    <source>
        <dbReference type="ARBA" id="ARBA00038878"/>
    </source>
</evidence>
<dbReference type="GO" id="GO:0047545">
    <property type="term" value="F:(S)-2-hydroxyglutarate dehydrogenase activity"/>
    <property type="evidence" value="ECO:0007669"/>
    <property type="project" value="UniProtKB-EC"/>
</dbReference>
<comment type="caution">
    <text evidence="10">The sequence shown here is derived from an EMBL/GenBank/DDBJ whole genome shotgun (WGS) entry which is preliminary data.</text>
</comment>
<reference evidence="10 11" key="1">
    <citation type="submission" date="2013-02" db="EMBL/GenBank/DDBJ databases">
        <title>Genome sequence of Candida maltosa Xu316, a potential industrial strain for xylitol and ethanol production.</title>
        <authorList>
            <person name="Yu J."/>
            <person name="Wang Q."/>
            <person name="Geng X."/>
            <person name="Bao W."/>
            <person name="He P."/>
            <person name="Cai J."/>
        </authorList>
    </citation>
    <scope>NUCLEOTIDE SEQUENCE [LARGE SCALE GENOMIC DNA]</scope>
    <source>
        <strain evidence="11">Xu316</strain>
    </source>
</reference>
<evidence type="ECO:0000256" key="3">
    <source>
        <dbReference type="ARBA" id="ARBA00022827"/>
    </source>
</evidence>
<organism evidence="10 11">
    <name type="scientific">Candida maltosa (strain Xu316)</name>
    <name type="common">Yeast</name>
    <dbReference type="NCBI Taxonomy" id="1245528"/>
    <lineage>
        <taxon>Eukaryota</taxon>
        <taxon>Fungi</taxon>
        <taxon>Dikarya</taxon>
        <taxon>Ascomycota</taxon>
        <taxon>Saccharomycotina</taxon>
        <taxon>Pichiomycetes</taxon>
        <taxon>Debaryomycetaceae</taxon>
        <taxon>Candida/Lodderomyces clade</taxon>
        <taxon>Candida</taxon>
    </lineage>
</organism>